<gene>
    <name evidence="7" type="ORF">FEF65_09180</name>
</gene>
<keyword evidence="2 7" id="KW-0645">Protease</keyword>
<evidence type="ECO:0000313" key="8">
    <source>
        <dbReference type="Proteomes" id="UP000306585"/>
    </source>
</evidence>
<dbReference type="Pfam" id="PF13365">
    <property type="entry name" value="Trypsin_2"/>
    <property type="match status" value="1"/>
</dbReference>
<dbReference type="Gene3D" id="2.30.42.10">
    <property type="match status" value="1"/>
</dbReference>
<accession>A0A5R9GQX3</accession>
<dbReference type="InterPro" id="IPR051201">
    <property type="entry name" value="Chloro_Bact_Ser_Proteases"/>
</dbReference>
<comment type="caution">
    <text evidence="7">The sequence shown here is derived from an EMBL/GenBank/DDBJ whole genome shotgun (WGS) entry which is preliminary data.</text>
</comment>
<dbReference type="InterPro" id="IPR036034">
    <property type="entry name" value="PDZ_sf"/>
</dbReference>
<dbReference type="PRINTS" id="PR00834">
    <property type="entry name" value="PROTEASES2C"/>
</dbReference>
<reference evidence="7 8" key="1">
    <citation type="journal article" date="2019" name="Appl. Environ. Microbiol.">
        <title>Environmental Evidence and Genomic Insight of Iron-oxidizing Bacteria Preference Towards More Corrosion Resistant Stainless Steel at Higher Salinities.</title>
        <authorList>
            <person name="Garrison C.E."/>
            <person name="Price K.A."/>
            <person name="Field E.K."/>
        </authorList>
    </citation>
    <scope>NUCLEOTIDE SEQUENCE [LARGE SCALE GENOMIC DNA]</scope>
    <source>
        <strain evidence="7 8">P3</strain>
    </source>
</reference>
<evidence type="ECO:0000256" key="4">
    <source>
        <dbReference type="ARBA" id="ARBA00022825"/>
    </source>
</evidence>
<keyword evidence="3" id="KW-0378">Hydrolase</keyword>
<protein>
    <submittedName>
        <fullName evidence="7">Trypsin-like serine protease</fullName>
    </submittedName>
</protein>
<evidence type="ECO:0000256" key="3">
    <source>
        <dbReference type="ARBA" id="ARBA00022801"/>
    </source>
</evidence>
<dbReference type="SUPFAM" id="SSF50494">
    <property type="entry name" value="Trypsin-like serine proteases"/>
    <property type="match status" value="1"/>
</dbReference>
<dbReference type="GO" id="GO:0004252">
    <property type="term" value="F:serine-type endopeptidase activity"/>
    <property type="evidence" value="ECO:0007669"/>
    <property type="project" value="InterPro"/>
</dbReference>
<keyword evidence="4" id="KW-0720">Serine protease</keyword>
<keyword evidence="8" id="KW-1185">Reference proteome</keyword>
<dbReference type="Proteomes" id="UP000306585">
    <property type="component" value="Unassembled WGS sequence"/>
</dbReference>
<evidence type="ECO:0000313" key="7">
    <source>
        <dbReference type="EMBL" id="TLS66687.1"/>
    </source>
</evidence>
<keyword evidence="5" id="KW-1133">Transmembrane helix</keyword>
<feature type="domain" description="PDZ" evidence="6">
    <location>
        <begin position="269"/>
        <end position="369"/>
    </location>
</feature>
<evidence type="ECO:0000256" key="1">
    <source>
        <dbReference type="ARBA" id="ARBA00010541"/>
    </source>
</evidence>
<evidence type="ECO:0000259" key="6">
    <source>
        <dbReference type="PROSITE" id="PS50106"/>
    </source>
</evidence>
<dbReference type="SUPFAM" id="SSF50156">
    <property type="entry name" value="PDZ domain-like"/>
    <property type="match status" value="1"/>
</dbReference>
<feature type="transmembrane region" description="Helical" evidence="5">
    <location>
        <begin position="20"/>
        <end position="38"/>
    </location>
</feature>
<organism evidence="7 8">
    <name type="scientific">Mariprofundus erugo</name>
    <dbReference type="NCBI Taxonomy" id="2528639"/>
    <lineage>
        <taxon>Bacteria</taxon>
        <taxon>Pseudomonadati</taxon>
        <taxon>Pseudomonadota</taxon>
        <taxon>Candidatius Mariprofundia</taxon>
        <taxon>Mariprofundales</taxon>
        <taxon>Mariprofundaceae</taxon>
        <taxon>Mariprofundus</taxon>
    </lineage>
</organism>
<dbReference type="Gene3D" id="2.40.10.10">
    <property type="entry name" value="Trypsin-like serine proteases"/>
    <property type="match status" value="2"/>
</dbReference>
<dbReference type="InterPro" id="IPR009003">
    <property type="entry name" value="Peptidase_S1_PA"/>
</dbReference>
<dbReference type="GO" id="GO:0006508">
    <property type="term" value="P:proteolysis"/>
    <property type="evidence" value="ECO:0007669"/>
    <property type="project" value="UniProtKB-KW"/>
</dbReference>
<proteinExistence type="inferred from homology"/>
<sequence length="379" mass="40222">MRLTGGETMPTDPLLHRLKWLTGCVILVLVVWQFLPLLESRVAGLGAEPRAVTARGALAQDEQATIEIFEKTSPAVVFISTKKRVRDFWSRNIFTVPKGSGSGFVWDDLGHIVTNNHVIEGASEAIVRLNDGRSYHAVLVGASPSQDLAVLRINVPFDRPPPVPIGSSHDLKVGQKVFAIGNPFGLDYTLTGGLVSALDRSLSEENGATIEHLIQTDAAINPGNSGGPLLDSAGRLIGINTAIYSPSGAYAGIGFAVPVDTVNRVVPELIAHGKYEPPGLGIMMDPGINRLAARQLGVEGVVVLGIEPGSAAEKAGLRGSERNDRGELIPGDILLSINGKAVKSVAGLQAALSDYERGARVHLQIWRRGNITDVDAVLQ</sequence>
<dbReference type="FunFam" id="2.40.10.10:FF:000001">
    <property type="entry name" value="Periplasmic serine protease DegS"/>
    <property type="match status" value="1"/>
</dbReference>
<dbReference type="InterPro" id="IPR001940">
    <property type="entry name" value="Peptidase_S1C"/>
</dbReference>
<dbReference type="PROSITE" id="PS50106">
    <property type="entry name" value="PDZ"/>
    <property type="match status" value="1"/>
</dbReference>
<dbReference type="PANTHER" id="PTHR43343">
    <property type="entry name" value="PEPTIDASE S12"/>
    <property type="match status" value="1"/>
</dbReference>
<dbReference type="InterPro" id="IPR001478">
    <property type="entry name" value="PDZ"/>
</dbReference>
<dbReference type="EMBL" id="VBRY01000008">
    <property type="protein sequence ID" value="TLS66687.1"/>
    <property type="molecule type" value="Genomic_DNA"/>
</dbReference>
<keyword evidence="5" id="KW-0812">Transmembrane</keyword>
<dbReference type="SMART" id="SM00228">
    <property type="entry name" value="PDZ"/>
    <property type="match status" value="1"/>
</dbReference>
<dbReference type="PANTHER" id="PTHR43343:SF3">
    <property type="entry name" value="PROTEASE DO-LIKE 8, CHLOROPLASTIC"/>
    <property type="match status" value="1"/>
</dbReference>
<evidence type="ECO:0000256" key="5">
    <source>
        <dbReference type="SAM" id="Phobius"/>
    </source>
</evidence>
<comment type="similarity">
    <text evidence="1">Belongs to the peptidase S1C family.</text>
</comment>
<name>A0A5R9GQX3_9PROT</name>
<evidence type="ECO:0000256" key="2">
    <source>
        <dbReference type="ARBA" id="ARBA00022670"/>
    </source>
</evidence>
<dbReference type="AlphaFoldDB" id="A0A5R9GQX3"/>
<keyword evidence="5" id="KW-0472">Membrane</keyword>
<dbReference type="Pfam" id="PF13180">
    <property type="entry name" value="PDZ_2"/>
    <property type="match status" value="1"/>
</dbReference>
<dbReference type="InterPro" id="IPR043504">
    <property type="entry name" value="Peptidase_S1_PA_chymotrypsin"/>
</dbReference>